<dbReference type="GO" id="GO:0003887">
    <property type="term" value="F:DNA-directed DNA polymerase activity"/>
    <property type="evidence" value="ECO:0007669"/>
    <property type="project" value="UniProtKB-KW"/>
</dbReference>
<comment type="catalytic activity">
    <reaction evidence="7">
        <text>DNA(n) + a 2'-deoxyribonucleoside 5'-triphosphate = DNA(n+1) + diphosphate</text>
        <dbReference type="Rhea" id="RHEA:22508"/>
        <dbReference type="Rhea" id="RHEA-COMP:17339"/>
        <dbReference type="Rhea" id="RHEA-COMP:17340"/>
        <dbReference type="ChEBI" id="CHEBI:33019"/>
        <dbReference type="ChEBI" id="CHEBI:61560"/>
        <dbReference type="ChEBI" id="CHEBI:173112"/>
        <dbReference type="EC" id="2.7.7.7"/>
    </reaction>
</comment>
<keyword evidence="4" id="KW-0235">DNA replication</keyword>
<comment type="caution">
    <text evidence="8">The sequence shown here is derived from an EMBL/GenBank/DDBJ whole genome shotgun (WGS) entry which is preliminary data.</text>
</comment>
<dbReference type="Proteomes" id="UP000807850">
    <property type="component" value="Unassembled WGS sequence"/>
</dbReference>
<dbReference type="EMBL" id="JACQAY010000056">
    <property type="protein sequence ID" value="MBI3539011.1"/>
    <property type="molecule type" value="Genomic_DNA"/>
</dbReference>
<keyword evidence="5" id="KW-0239">DNA-directed DNA polymerase</keyword>
<proteinExistence type="inferred from homology"/>
<evidence type="ECO:0000313" key="9">
    <source>
        <dbReference type="Proteomes" id="UP000807850"/>
    </source>
</evidence>
<name>A0A9D6L5J0_UNCEI</name>
<dbReference type="Gene3D" id="1.10.8.60">
    <property type="match status" value="1"/>
</dbReference>
<dbReference type="GO" id="GO:0009360">
    <property type="term" value="C:DNA polymerase III complex"/>
    <property type="evidence" value="ECO:0007669"/>
    <property type="project" value="TreeGrafter"/>
</dbReference>
<keyword evidence="2" id="KW-0808">Transferase</keyword>
<evidence type="ECO:0000256" key="5">
    <source>
        <dbReference type="ARBA" id="ARBA00022932"/>
    </source>
</evidence>
<dbReference type="GO" id="GO:0003677">
    <property type="term" value="F:DNA binding"/>
    <property type="evidence" value="ECO:0007669"/>
    <property type="project" value="InterPro"/>
</dbReference>
<evidence type="ECO:0000256" key="7">
    <source>
        <dbReference type="ARBA" id="ARBA00049244"/>
    </source>
</evidence>
<evidence type="ECO:0000256" key="6">
    <source>
        <dbReference type="ARBA" id="ARBA00034754"/>
    </source>
</evidence>
<dbReference type="SUPFAM" id="SSF48019">
    <property type="entry name" value="post-AAA+ oligomerization domain-like"/>
    <property type="match status" value="1"/>
</dbReference>
<sequence length="320" mass="33836">MRSRRLAPDQLLDAIERGEFPAALYLEGPDEGVKAALLAEIRRAWARAVPDAPLARVFRVGEIGVDEVLAAYHGGSLFAQRELLFLFEVEDLTRSEKRITALAEGVLRPTGGACLVLIESEGETPRKSLEPLRGACSVRCEATAPGRSQLMAWGARRMRRERITLAPATMEAVVDACEGDAVAFFDELEKLAAWAGPEGRLAPSDVAAILRPVVGADIPAYLAAVAAGDATAAGQRLGRLLAAGVSEGAILFALANLVGGALGGWARDRGLSQALRARLAPRALAHELDALYRAEAAWKGGRADAVAVLEQATRVVSGAF</sequence>
<dbReference type="PANTHER" id="PTHR34388:SF1">
    <property type="entry name" value="DNA POLYMERASE III SUBUNIT DELTA"/>
    <property type="match status" value="1"/>
</dbReference>
<dbReference type="AlphaFoldDB" id="A0A9D6L5J0"/>
<dbReference type="Gene3D" id="3.40.50.300">
    <property type="entry name" value="P-loop containing nucleotide triphosphate hydrolases"/>
    <property type="match status" value="1"/>
</dbReference>
<evidence type="ECO:0000256" key="2">
    <source>
        <dbReference type="ARBA" id="ARBA00022679"/>
    </source>
</evidence>
<dbReference type="GO" id="GO:0006261">
    <property type="term" value="P:DNA-templated DNA replication"/>
    <property type="evidence" value="ECO:0007669"/>
    <property type="project" value="TreeGrafter"/>
</dbReference>
<dbReference type="InterPro" id="IPR005790">
    <property type="entry name" value="DNA_polIII_delta"/>
</dbReference>
<accession>A0A9D6L5J0</accession>
<dbReference type="InterPro" id="IPR008921">
    <property type="entry name" value="DNA_pol3_clamp-load_cplx_C"/>
</dbReference>
<evidence type="ECO:0000313" key="8">
    <source>
        <dbReference type="EMBL" id="MBI3539011.1"/>
    </source>
</evidence>
<evidence type="ECO:0000256" key="4">
    <source>
        <dbReference type="ARBA" id="ARBA00022705"/>
    </source>
</evidence>
<gene>
    <name evidence="8" type="ORF">HY076_01900</name>
</gene>
<protein>
    <recommendedName>
        <fullName evidence="1">DNA-directed DNA polymerase</fullName>
        <ecNumber evidence="1">2.7.7.7</ecNumber>
    </recommendedName>
</protein>
<dbReference type="InterPro" id="IPR027417">
    <property type="entry name" value="P-loop_NTPase"/>
</dbReference>
<reference evidence="8" key="1">
    <citation type="submission" date="2020-07" db="EMBL/GenBank/DDBJ databases">
        <title>Huge and variable diversity of episymbiotic CPR bacteria and DPANN archaea in groundwater ecosystems.</title>
        <authorList>
            <person name="He C.Y."/>
            <person name="Keren R."/>
            <person name="Whittaker M."/>
            <person name="Farag I.F."/>
            <person name="Doudna J."/>
            <person name="Cate J.H.D."/>
            <person name="Banfield J.F."/>
        </authorList>
    </citation>
    <scope>NUCLEOTIDE SEQUENCE</scope>
    <source>
        <strain evidence="8">NC_groundwater_928_Pr1_S-0.2um_72_17</strain>
    </source>
</reference>
<evidence type="ECO:0000256" key="1">
    <source>
        <dbReference type="ARBA" id="ARBA00012417"/>
    </source>
</evidence>
<organism evidence="8 9">
    <name type="scientific">Eiseniibacteriota bacterium</name>
    <dbReference type="NCBI Taxonomy" id="2212470"/>
    <lineage>
        <taxon>Bacteria</taxon>
        <taxon>Candidatus Eiseniibacteriota</taxon>
    </lineage>
</organism>
<dbReference type="SUPFAM" id="SSF52540">
    <property type="entry name" value="P-loop containing nucleoside triphosphate hydrolases"/>
    <property type="match status" value="1"/>
</dbReference>
<dbReference type="PANTHER" id="PTHR34388">
    <property type="entry name" value="DNA POLYMERASE III SUBUNIT DELTA"/>
    <property type="match status" value="1"/>
</dbReference>
<comment type="similarity">
    <text evidence="6">Belongs to the DNA polymerase HolA subunit family.</text>
</comment>
<evidence type="ECO:0000256" key="3">
    <source>
        <dbReference type="ARBA" id="ARBA00022695"/>
    </source>
</evidence>
<dbReference type="EC" id="2.7.7.7" evidence="1"/>
<keyword evidence="3" id="KW-0548">Nucleotidyltransferase</keyword>